<dbReference type="PANTHER" id="PTHR31025">
    <property type="entry name" value="SI:CH211-196P9.1-RELATED"/>
    <property type="match status" value="1"/>
</dbReference>
<keyword evidence="2" id="KW-1185">Reference proteome</keyword>
<evidence type="ECO:0008006" key="3">
    <source>
        <dbReference type="Google" id="ProtNLM"/>
    </source>
</evidence>
<dbReference type="EMBL" id="JAFHDT010000008">
    <property type="protein sequence ID" value="KAI7806187.1"/>
    <property type="molecule type" value="Genomic_DNA"/>
</dbReference>
<sequence>MEVGDTPIDVTDGFFTDLGYNVIKGVVTVVMEDEDQITVTLTILHRVLATVFIDGKETWRKLFTVGSVEELINSVKTELSQQVSVDRILRFDTHFQEFIDTDLNTELREFDILQIYYITNITQAPLERSVQPLPCHSTDATTTGLLALLEEKAPTVLREHEETKMLSISSIKLLVKVAVSDLVEKHGFYPSGKEKLALAKEIVLLFPSLRISVPFGQNEGHEHFFDGPSHSGFIEMRLRNIRRKLQQSQRTYSLKRRHCKLQPSSPSLEETVPSEWLTLIKRMRPSTENSSSIKNAIDQTFSYRRKWIMTKSPTVGEIFKEYPRFLDMPSLINHRFAGYYKDVYKSKCEADQQAMDEFFSQLNLPSLSAEAKQVVDKEITVEELHEMITYTSSIHVSNNINFLGTTYRTGCILPLKTDERGEPLFGEVIHIIPQIESECAFMFLRVLRVKYFDEHFFSFNVTKTKEFDMAKLPDDLKDYRPLDIVSFCDQQYVTPRYKVLF</sequence>
<protein>
    <recommendedName>
        <fullName evidence="3">Sterile alpha motif domain-containing protein 3</fullName>
    </recommendedName>
</protein>
<name>A0A9W8C2V5_TRIRA</name>
<organism evidence="1 2">
    <name type="scientific">Triplophysa rosa</name>
    <name type="common">Cave loach</name>
    <dbReference type="NCBI Taxonomy" id="992332"/>
    <lineage>
        <taxon>Eukaryota</taxon>
        <taxon>Metazoa</taxon>
        <taxon>Chordata</taxon>
        <taxon>Craniata</taxon>
        <taxon>Vertebrata</taxon>
        <taxon>Euteleostomi</taxon>
        <taxon>Actinopterygii</taxon>
        <taxon>Neopterygii</taxon>
        <taxon>Teleostei</taxon>
        <taxon>Ostariophysi</taxon>
        <taxon>Cypriniformes</taxon>
        <taxon>Nemacheilidae</taxon>
        <taxon>Triplophysa</taxon>
    </lineage>
</organism>
<evidence type="ECO:0000313" key="1">
    <source>
        <dbReference type="EMBL" id="KAI7806187.1"/>
    </source>
</evidence>
<evidence type="ECO:0000313" key="2">
    <source>
        <dbReference type="Proteomes" id="UP001059041"/>
    </source>
</evidence>
<reference evidence="1" key="1">
    <citation type="submission" date="2021-02" db="EMBL/GenBank/DDBJ databases">
        <title>Comparative genomics reveals that relaxation of natural selection precedes convergent phenotypic evolution of cavefish.</title>
        <authorList>
            <person name="Peng Z."/>
        </authorList>
    </citation>
    <scope>NUCLEOTIDE SEQUENCE</scope>
    <source>
        <tissue evidence="1">Muscle</tissue>
    </source>
</reference>
<comment type="caution">
    <text evidence="1">The sequence shown here is derived from an EMBL/GenBank/DDBJ whole genome shotgun (WGS) entry which is preliminary data.</text>
</comment>
<proteinExistence type="predicted"/>
<gene>
    <name evidence="1" type="ORF">IRJ41_001778</name>
</gene>
<dbReference type="AlphaFoldDB" id="A0A9W8C2V5"/>
<accession>A0A9W8C2V5</accession>
<dbReference type="Proteomes" id="UP001059041">
    <property type="component" value="Linkage Group LG8"/>
</dbReference>
<dbReference type="PANTHER" id="PTHR31025:SF28">
    <property type="match status" value="1"/>
</dbReference>